<protein>
    <submittedName>
        <fullName evidence="4">Predicted metal-dependent hydrolase, TIM-barrel fold</fullName>
    </submittedName>
</protein>
<dbReference type="GO" id="GO:0016787">
    <property type="term" value="F:hydrolase activity"/>
    <property type="evidence" value="ECO:0007669"/>
    <property type="project" value="UniProtKB-KW"/>
</dbReference>
<dbReference type="Proteomes" id="UP000317557">
    <property type="component" value="Unassembled WGS sequence"/>
</dbReference>
<keyword evidence="4" id="KW-0378">Hydrolase</keyword>
<dbReference type="AlphaFoldDB" id="A0A521BTF7"/>
<dbReference type="EMBL" id="FXTP01000003">
    <property type="protein sequence ID" value="SMO50454.1"/>
    <property type="molecule type" value="Genomic_DNA"/>
</dbReference>
<dbReference type="RefSeq" id="WP_142453501.1">
    <property type="nucleotide sequence ID" value="NZ_FXTP01000003.1"/>
</dbReference>
<keyword evidence="2" id="KW-0732">Signal</keyword>
<evidence type="ECO:0000259" key="3">
    <source>
        <dbReference type="Pfam" id="PF04909"/>
    </source>
</evidence>
<reference evidence="4 5" key="1">
    <citation type="submission" date="2017-05" db="EMBL/GenBank/DDBJ databases">
        <authorList>
            <person name="Varghese N."/>
            <person name="Submissions S."/>
        </authorList>
    </citation>
    <scope>NUCLEOTIDE SEQUENCE [LARGE SCALE GENOMIC DNA]</scope>
    <source>
        <strain evidence="4 5">DSM 21985</strain>
    </source>
</reference>
<dbReference type="PANTHER" id="PTHR21240:SF28">
    <property type="entry name" value="ISO-OROTATE DECARBOXYLASE (EUROFUNG)"/>
    <property type="match status" value="1"/>
</dbReference>
<dbReference type="OrthoDB" id="644687at2"/>
<dbReference type="GO" id="GO:0016831">
    <property type="term" value="F:carboxy-lyase activity"/>
    <property type="evidence" value="ECO:0007669"/>
    <property type="project" value="InterPro"/>
</dbReference>
<evidence type="ECO:0000313" key="4">
    <source>
        <dbReference type="EMBL" id="SMO50454.1"/>
    </source>
</evidence>
<gene>
    <name evidence="4" type="ORF">SAMN06265219_10372</name>
</gene>
<feature type="chain" id="PRO_5022227187" evidence="2">
    <location>
        <begin position="21"/>
        <end position="359"/>
    </location>
</feature>
<feature type="signal peptide" evidence="2">
    <location>
        <begin position="1"/>
        <end position="20"/>
    </location>
</feature>
<dbReference type="GO" id="GO:0005737">
    <property type="term" value="C:cytoplasm"/>
    <property type="evidence" value="ECO:0007669"/>
    <property type="project" value="TreeGrafter"/>
</dbReference>
<dbReference type="Pfam" id="PF04909">
    <property type="entry name" value="Amidohydro_2"/>
    <property type="match status" value="1"/>
</dbReference>
<proteinExistence type="predicted"/>
<dbReference type="GO" id="GO:0019748">
    <property type="term" value="P:secondary metabolic process"/>
    <property type="evidence" value="ECO:0007669"/>
    <property type="project" value="TreeGrafter"/>
</dbReference>
<dbReference type="SUPFAM" id="SSF51556">
    <property type="entry name" value="Metallo-dependent hydrolases"/>
    <property type="match status" value="1"/>
</dbReference>
<dbReference type="Gene3D" id="3.20.20.140">
    <property type="entry name" value="Metal-dependent hydrolases"/>
    <property type="match status" value="1"/>
</dbReference>
<name>A0A521BTF7_9BACT</name>
<feature type="domain" description="Amidohydrolase-related" evidence="3">
    <location>
        <begin position="122"/>
        <end position="356"/>
    </location>
</feature>
<evidence type="ECO:0000313" key="5">
    <source>
        <dbReference type="Proteomes" id="UP000317557"/>
    </source>
</evidence>
<dbReference type="InterPro" id="IPR032466">
    <property type="entry name" value="Metal_Hydrolase"/>
</dbReference>
<organism evidence="4 5">
    <name type="scientific">Gracilimonas mengyeensis</name>
    <dbReference type="NCBI Taxonomy" id="1302730"/>
    <lineage>
        <taxon>Bacteria</taxon>
        <taxon>Pseudomonadati</taxon>
        <taxon>Balneolota</taxon>
        <taxon>Balneolia</taxon>
        <taxon>Balneolales</taxon>
        <taxon>Balneolaceae</taxon>
        <taxon>Gracilimonas</taxon>
    </lineage>
</organism>
<evidence type="ECO:0000256" key="1">
    <source>
        <dbReference type="ARBA" id="ARBA00023239"/>
    </source>
</evidence>
<accession>A0A521BTF7</accession>
<keyword evidence="1" id="KW-0456">Lyase</keyword>
<sequence length="359" mass="41045">MIRTVIFTCVLALMGSTLMAQDVEEEILLKNYRPVSIYKLPEYKADKAKFTAIDMHSHNYPQTEEGIAEWVETMKANNIRKTILLTYATGAEYDSLHALYSSYGDYFEVWCGIDYTGYEEPGFAEKAVKELERLHEVGATGIGELGDKGSGLFYSHPTKAFGMHIDDERLDPVLKRAGELNMPVNIHVAEPYWFYMDMDSTNDGMMNALNWRLDNKEDILGHGAMLKTLENAVAKHPNTTFVAAHLGNSSYDLAIMDRMLEKYPNLYADVSARYAELSQIPRHVQKFITKHQDKIVYGTDMGTAEGMYNTTFRVLQTMDEHFYEHDSFGYHWSLNGFDLSDEVLRKVYQTNPEKILNAK</sequence>
<dbReference type="PANTHER" id="PTHR21240">
    <property type="entry name" value="2-AMINO-3-CARBOXYLMUCONATE-6-SEMIALDEHYDE DECARBOXYLASE"/>
    <property type="match status" value="1"/>
</dbReference>
<dbReference type="InterPro" id="IPR032465">
    <property type="entry name" value="ACMSD"/>
</dbReference>
<keyword evidence="5" id="KW-1185">Reference proteome</keyword>
<dbReference type="InterPro" id="IPR006680">
    <property type="entry name" value="Amidohydro-rel"/>
</dbReference>
<evidence type="ECO:0000256" key="2">
    <source>
        <dbReference type="SAM" id="SignalP"/>
    </source>
</evidence>